<comment type="subcellular location">
    <subcellularLocation>
        <location evidence="1">Nucleus</location>
    </subcellularLocation>
</comment>
<keyword evidence="13" id="KW-1185">Reference proteome</keyword>
<dbReference type="PANTHER" id="PTHR13808">
    <property type="entry name" value="CBP/P300-RELATED"/>
    <property type="match status" value="1"/>
</dbReference>
<dbReference type="Pfam" id="PF00569">
    <property type="entry name" value="ZZ"/>
    <property type="match status" value="1"/>
</dbReference>
<accession>A0ABN9Z7A6</accession>
<dbReference type="SMART" id="SM00291">
    <property type="entry name" value="ZnF_ZZ"/>
    <property type="match status" value="1"/>
</dbReference>
<organism evidence="12 13">
    <name type="scientific">Pipistrellus nathusii</name>
    <name type="common">Nathusius' pipistrelle</name>
    <dbReference type="NCBI Taxonomy" id="59473"/>
    <lineage>
        <taxon>Eukaryota</taxon>
        <taxon>Metazoa</taxon>
        <taxon>Chordata</taxon>
        <taxon>Craniata</taxon>
        <taxon>Vertebrata</taxon>
        <taxon>Euteleostomi</taxon>
        <taxon>Mammalia</taxon>
        <taxon>Eutheria</taxon>
        <taxon>Laurasiatheria</taxon>
        <taxon>Chiroptera</taxon>
        <taxon>Yangochiroptera</taxon>
        <taxon>Vespertilionidae</taxon>
        <taxon>Pipistrellus</taxon>
    </lineage>
</organism>
<evidence type="ECO:0000256" key="1">
    <source>
        <dbReference type="ARBA" id="ARBA00004123"/>
    </source>
</evidence>
<evidence type="ECO:0000256" key="2">
    <source>
        <dbReference type="ARBA" id="ARBA00013184"/>
    </source>
</evidence>
<dbReference type="Pfam" id="PF02135">
    <property type="entry name" value="zf-TAZ"/>
    <property type="match status" value="1"/>
</dbReference>
<keyword evidence="8" id="KW-0804">Transcription</keyword>
<evidence type="ECO:0000256" key="4">
    <source>
        <dbReference type="ARBA" id="ARBA00022723"/>
    </source>
</evidence>
<dbReference type="InterPro" id="IPR000433">
    <property type="entry name" value="Znf_ZZ"/>
</dbReference>
<dbReference type="Proteomes" id="UP001314169">
    <property type="component" value="Chromosome 1"/>
</dbReference>
<sequence length="171" mass="19690">MAGELHGQGQDLGVHTCGECQQQVETHWHCTECEAYDLCVHCYLTKDHPHEMVKVGLGLDECPMSVRECRRLAIRRCIQSLKHARQCRNAACSQKDCQKMKRVVLHTRSCQRKTNGGCPVCKQFIALCCHHAKYCQENPCIVPLCLNIKQKLRQRRLQLRQQRFGNHLPQG</sequence>
<keyword evidence="9" id="KW-0539">Nucleus</keyword>
<keyword evidence="7" id="KW-0805">Transcription regulation</keyword>
<dbReference type="Gene3D" id="1.20.1020.10">
    <property type="entry name" value="TAZ domain"/>
    <property type="match status" value="1"/>
</dbReference>
<dbReference type="SUPFAM" id="SSF57933">
    <property type="entry name" value="TAZ domain"/>
    <property type="match status" value="1"/>
</dbReference>
<evidence type="ECO:0000256" key="3">
    <source>
        <dbReference type="ARBA" id="ARBA00022679"/>
    </source>
</evidence>
<dbReference type="PROSITE" id="PS50134">
    <property type="entry name" value="ZF_TAZ"/>
    <property type="match status" value="1"/>
</dbReference>
<evidence type="ECO:0000256" key="7">
    <source>
        <dbReference type="ARBA" id="ARBA00023015"/>
    </source>
</evidence>
<dbReference type="EC" id="2.3.1.48" evidence="2"/>
<dbReference type="PANTHER" id="PTHR13808:SF34">
    <property type="entry name" value="CREB-BINDING PROTEIN"/>
    <property type="match status" value="1"/>
</dbReference>
<feature type="domain" description="TAZ-type" evidence="11">
    <location>
        <begin position="67"/>
        <end position="148"/>
    </location>
</feature>
<evidence type="ECO:0000256" key="10">
    <source>
        <dbReference type="PROSITE-ProRule" id="PRU00203"/>
    </source>
</evidence>
<dbReference type="EMBL" id="OY882858">
    <property type="protein sequence ID" value="CAK6432097.1"/>
    <property type="molecule type" value="Genomic_DNA"/>
</dbReference>
<dbReference type="InterPro" id="IPR000197">
    <property type="entry name" value="Znf_TAZ"/>
</dbReference>
<feature type="zinc finger region" description="TAZ-type" evidence="10">
    <location>
        <begin position="67"/>
        <end position="148"/>
    </location>
</feature>
<keyword evidence="5 10" id="KW-0863">Zinc-finger</keyword>
<dbReference type="SUPFAM" id="SSF57850">
    <property type="entry name" value="RING/U-box"/>
    <property type="match status" value="1"/>
</dbReference>
<dbReference type="Gene3D" id="3.30.60.90">
    <property type="match status" value="1"/>
</dbReference>
<evidence type="ECO:0000313" key="13">
    <source>
        <dbReference type="Proteomes" id="UP001314169"/>
    </source>
</evidence>
<evidence type="ECO:0000256" key="8">
    <source>
        <dbReference type="ARBA" id="ARBA00023163"/>
    </source>
</evidence>
<evidence type="ECO:0000256" key="6">
    <source>
        <dbReference type="ARBA" id="ARBA00022833"/>
    </source>
</evidence>
<dbReference type="PROSITE" id="PS01357">
    <property type="entry name" value="ZF_ZZ_1"/>
    <property type="match status" value="1"/>
</dbReference>
<dbReference type="InterPro" id="IPR035898">
    <property type="entry name" value="TAZ_dom_sf"/>
</dbReference>
<gene>
    <name evidence="12" type="ORF">MPIPNATIZW_LOCUS403</name>
</gene>
<evidence type="ECO:0000256" key="5">
    <source>
        <dbReference type="ARBA" id="ARBA00022771"/>
    </source>
</evidence>
<dbReference type="InterPro" id="IPR013178">
    <property type="entry name" value="Histone_AcTrfase_Rtt109/CBP"/>
</dbReference>
<proteinExistence type="predicted"/>
<evidence type="ECO:0000259" key="11">
    <source>
        <dbReference type="PROSITE" id="PS50134"/>
    </source>
</evidence>
<keyword evidence="6 10" id="KW-0862">Zinc</keyword>
<evidence type="ECO:0000313" key="12">
    <source>
        <dbReference type="EMBL" id="CAK6432097.1"/>
    </source>
</evidence>
<name>A0ABN9Z7A6_PIPNA</name>
<dbReference type="InterPro" id="IPR043145">
    <property type="entry name" value="Znf_ZZ_sf"/>
</dbReference>
<keyword evidence="3" id="KW-0808">Transferase</keyword>
<evidence type="ECO:0000256" key="9">
    <source>
        <dbReference type="ARBA" id="ARBA00023242"/>
    </source>
</evidence>
<keyword evidence="4 10" id="KW-0479">Metal-binding</keyword>
<dbReference type="SMART" id="SM00551">
    <property type="entry name" value="ZnF_TAZ"/>
    <property type="match status" value="1"/>
</dbReference>
<protein>
    <recommendedName>
        <fullName evidence="2">histone acetyltransferase</fullName>
        <ecNumber evidence="2">2.3.1.48</ecNumber>
    </recommendedName>
</protein>
<reference evidence="12" key="1">
    <citation type="submission" date="2023-12" db="EMBL/GenBank/DDBJ databases">
        <authorList>
            <person name="Brown T."/>
        </authorList>
    </citation>
    <scope>NUCLEOTIDE SEQUENCE</scope>
</reference>